<dbReference type="InterPro" id="IPR013766">
    <property type="entry name" value="Thioredoxin_domain"/>
</dbReference>
<dbReference type="SUPFAM" id="SSF52833">
    <property type="entry name" value="Thioredoxin-like"/>
    <property type="match status" value="1"/>
</dbReference>
<reference evidence="4 5" key="1">
    <citation type="submission" date="2016-05" db="EMBL/GenBank/DDBJ databases">
        <title>Nuclear genome of Blastocystis sp. subtype 1 NandII.</title>
        <authorList>
            <person name="Gentekaki E."/>
            <person name="Curtis B."/>
            <person name="Stairs C."/>
            <person name="Eme L."/>
            <person name="Herman E."/>
            <person name="Klimes V."/>
            <person name="Arias M.C."/>
            <person name="Elias M."/>
            <person name="Hilliou F."/>
            <person name="Klute M."/>
            <person name="Malik S.-B."/>
            <person name="Pightling A."/>
            <person name="Rachubinski R."/>
            <person name="Salas D."/>
            <person name="Schlacht A."/>
            <person name="Suga H."/>
            <person name="Archibald J."/>
            <person name="Ball S.G."/>
            <person name="Clark G."/>
            <person name="Dacks J."/>
            <person name="Van Der Giezen M."/>
            <person name="Tsaousis A."/>
            <person name="Roger A."/>
        </authorList>
    </citation>
    <scope>NUCLEOTIDE SEQUENCE [LARGE SCALE GENOMIC DNA]</scope>
    <source>
        <strain evidence="5">ATCC 50177 / NandII</strain>
    </source>
</reference>
<dbReference type="GO" id="GO:0015035">
    <property type="term" value="F:protein-disulfide reductase activity"/>
    <property type="evidence" value="ECO:0007669"/>
    <property type="project" value="TreeGrafter"/>
</dbReference>
<feature type="transmembrane region" description="Helical" evidence="1">
    <location>
        <begin position="175"/>
        <end position="197"/>
    </location>
</feature>
<dbReference type="STRING" id="478820.A0A196S876"/>
<dbReference type="Gene3D" id="3.40.30.10">
    <property type="entry name" value="Glutaredoxin"/>
    <property type="match status" value="1"/>
</dbReference>
<dbReference type="InterPro" id="IPR036249">
    <property type="entry name" value="Thioredoxin-like_sf"/>
</dbReference>
<dbReference type="Proteomes" id="UP000078348">
    <property type="component" value="Unassembled WGS sequence"/>
</dbReference>
<accession>A0A196S876</accession>
<protein>
    <recommendedName>
        <fullName evidence="3">Thioredoxin domain-containing protein</fullName>
    </recommendedName>
</protein>
<dbReference type="AlphaFoldDB" id="A0A196S876"/>
<feature type="domain" description="Thioredoxin" evidence="3">
    <location>
        <begin position="9"/>
        <end position="124"/>
    </location>
</feature>
<evidence type="ECO:0000256" key="2">
    <source>
        <dbReference type="SAM" id="SignalP"/>
    </source>
</evidence>
<keyword evidence="2" id="KW-0732">Signal</keyword>
<proteinExistence type="predicted"/>
<comment type="caution">
    <text evidence="4">The sequence shown here is derived from an EMBL/GenBank/DDBJ whole genome shotgun (WGS) entry which is preliminary data.</text>
</comment>
<dbReference type="PANTHER" id="PTHR45815">
    <property type="entry name" value="PROTEIN DISULFIDE-ISOMERASE A6"/>
    <property type="match status" value="1"/>
</dbReference>
<dbReference type="GO" id="GO:0005788">
    <property type="term" value="C:endoplasmic reticulum lumen"/>
    <property type="evidence" value="ECO:0007669"/>
    <property type="project" value="TreeGrafter"/>
</dbReference>
<keyword evidence="5" id="KW-1185">Reference proteome</keyword>
<gene>
    <name evidence="4" type="ORF">AV274_6130</name>
</gene>
<sequence>MNTGLLLLFAVLQLASASYVEKLTINTFDDRVNGNEADVWFVRFFAPWCPHCQRMEAAWEETGKGLDGVVHVGDVDCTVEHAVSNHYGIRGFPTLLLFYNKTVYEYSGSRQTNDLIQAASEASSAVQKNQKHARFAFYKTATLMQKPSPVTAKPATSLRVAATKSSQPTQSTAEFSLWLVIGLLLAILIGVFIVTVVRYIAFTKEVHDSDDEENESLVSRYDE</sequence>
<dbReference type="GO" id="GO:0034976">
    <property type="term" value="P:response to endoplasmic reticulum stress"/>
    <property type="evidence" value="ECO:0007669"/>
    <property type="project" value="TreeGrafter"/>
</dbReference>
<dbReference type="Pfam" id="PF00085">
    <property type="entry name" value="Thioredoxin"/>
    <property type="match status" value="1"/>
</dbReference>
<dbReference type="PROSITE" id="PS00194">
    <property type="entry name" value="THIOREDOXIN_1"/>
    <property type="match status" value="1"/>
</dbReference>
<dbReference type="OrthoDB" id="43736at2759"/>
<name>A0A196S876_BLAHN</name>
<dbReference type="EMBL" id="LXWW01000559">
    <property type="protein sequence ID" value="OAO12189.1"/>
    <property type="molecule type" value="Genomic_DNA"/>
</dbReference>
<dbReference type="PANTHER" id="PTHR45815:SF3">
    <property type="entry name" value="PROTEIN DISULFIDE-ISOMERASE A6"/>
    <property type="match status" value="1"/>
</dbReference>
<feature type="signal peptide" evidence="2">
    <location>
        <begin position="1"/>
        <end position="17"/>
    </location>
</feature>
<evidence type="ECO:0000313" key="5">
    <source>
        <dbReference type="Proteomes" id="UP000078348"/>
    </source>
</evidence>
<evidence type="ECO:0000313" key="4">
    <source>
        <dbReference type="EMBL" id="OAO12189.1"/>
    </source>
</evidence>
<feature type="chain" id="PRO_5008274449" description="Thioredoxin domain-containing protein" evidence="2">
    <location>
        <begin position="18"/>
        <end position="223"/>
    </location>
</feature>
<dbReference type="InterPro" id="IPR017937">
    <property type="entry name" value="Thioredoxin_CS"/>
</dbReference>
<dbReference type="PROSITE" id="PS51352">
    <property type="entry name" value="THIOREDOXIN_2"/>
    <property type="match status" value="1"/>
</dbReference>
<keyword evidence="1" id="KW-1133">Transmembrane helix</keyword>
<evidence type="ECO:0000259" key="3">
    <source>
        <dbReference type="PROSITE" id="PS51352"/>
    </source>
</evidence>
<evidence type="ECO:0000256" key="1">
    <source>
        <dbReference type="SAM" id="Phobius"/>
    </source>
</evidence>
<dbReference type="CDD" id="cd02961">
    <property type="entry name" value="PDI_a_family"/>
    <property type="match status" value="1"/>
</dbReference>
<keyword evidence="1" id="KW-0472">Membrane</keyword>
<organism evidence="4 5">
    <name type="scientific">Blastocystis sp. subtype 1 (strain ATCC 50177 / NandII)</name>
    <dbReference type="NCBI Taxonomy" id="478820"/>
    <lineage>
        <taxon>Eukaryota</taxon>
        <taxon>Sar</taxon>
        <taxon>Stramenopiles</taxon>
        <taxon>Bigyra</taxon>
        <taxon>Opalozoa</taxon>
        <taxon>Opalinata</taxon>
        <taxon>Blastocystidae</taxon>
        <taxon>Blastocystis</taxon>
    </lineage>
</organism>
<keyword evidence="1" id="KW-0812">Transmembrane</keyword>